<gene>
    <name evidence="2" type="ORF">AAH991_30530</name>
</gene>
<evidence type="ECO:0000313" key="3">
    <source>
        <dbReference type="Proteomes" id="UP001447516"/>
    </source>
</evidence>
<keyword evidence="1" id="KW-0812">Transmembrane</keyword>
<evidence type="ECO:0000256" key="1">
    <source>
        <dbReference type="SAM" id="Phobius"/>
    </source>
</evidence>
<keyword evidence="1" id="KW-0472">Membrane</keyword>
<dbReference type="EMBL" id="JBDJAW010000034">
    <property type="protein sequence ID" value="MEN3539482.1"/>
    <property type="molecule type" value="Genomic_DNA"/>
</dbReference>
<keyword evidence="1" id="KW-1133">Transmembrane helix</keyword>
<organism evidence="2 3">
    <name type="scientific">Microbispora maris</name>
    <dbReference type="NCBI Taxonomy" id="3144104"/>
    <lineage>
        <taxon>Bacteria</taxon>
        <taxon>Bacillati</taxon>
        <taxon>Actinomycetota</taxon>
        <taxon>Actinomycetes</taxon>
        <taxon>Streptosporangiales</taxon>
        <taxon>Streptosporangiaceae</taxon>
        <taxon>Microbispora</taxon>
    </lineage>
</organism>
<feature type="transmembrane region" description="Helical" evidence="1">
    <location>
        <begin position="40"/>
        <end position="60"/>
    </location>
</feature>
<keyword evidence="3" id="KW-1185">Reference proteome</keyword>
<sequence length="813" mass="87827">MRRRPIRWQVIAAVPAVAALSAAVFVVARAVRPEAEVSLADLAAVAIAAGATVAAVVAWAGGSRLRASGPTGPGAAPVVQDQLYRDTHGRLPRVRDLDDPVALGVHPAPRPTSGAPSFVRRDLSGELEQAIAEAPFVLVVGDSTAGKTRAAYEAVRAVLPEHILVYPQTRESFPAAVTAARRVRRAVLWLDDIERYASAAGFTAQTFRELATADDRAVRVVGTIRARERAVFGVRGEDLLSPASRRRNRTVREVLALAREVELDRRWSEAELTRAAASEDDRVTTAGQHAGRFGVAEYLAAGPQLYRDWRDALACAGTPDDTRAGGPRGGALVAAAVDARRAGFHAPLPAELLRRLHEGYLSELGGPAVRPEPWERALRWATQPLHGTSSLIMPGDMPDTYLAFDYLADTLAKSGRQAPVPTFTWEALIDHGGPRDCVDIATQARECARDDIAESAFRKAWAAGNLEGARGLASVLGITGRPSEAIALLAEATTRAGIVAPAEEQALLALRVELAWWTHESGEAAKAVPLARALVAECRTALGQTAETTLGAQIVLARCLGFAGEAEEACRLAHAAAKSAATALGPLNDCAVSARFEQTLQEAWRDGTRAVSLWERAIDEELAISGAGSVVLIDYYRALAFHLADEGRFQEARAQAGRAVRLAERLGRTNIRRVYSRLALARWTALSGDRDEGLRMTGRLLDDCRRIHGVDHELTWDVREGLADLLYALDEYAEARRHWEELRADLPAGHTLALYCRGGVAKCRMKEGDVERGDGELAAVVAEFTRINGPRDRNTTRWRDDLTRLRAETSAPS</sequence>
<dbReference type="RefSeq" id="WP_346229374.1">
    <property type="nucleotide sequence ID" value="NZ_JBDJAW010000034.1"/>
</dbReference>
<dbReference type="SUPFAM" id="SSF48452">
    <property type="entry name" value="TPR-like"/>
    <property type="match status" value="1"/>
</dbReference>
<evidence type="ECO:0008006" key="4">
    <source>
        <dbReference type="Google" id="ProtNLM"/>
    </source>
</evidence>
<dbReference type="Proteomes" id="UP001447516">
    <property type="component" value="Unassembled WGS sequence"/>
</dbReference>
<dbReference type="InterPro" id="IPR011990">
    <property type="entry name" value="TPR-like_helical_dom_sf"/>
</dbReference>
<protein>
    <recommendedName>
        <fullName evidence="4">Tetratricopeptide repeat protein</fullName>
    </recommendedName>
</protein>
<comment type="caution">
    <text evidence="2">The sequence shown here is derived from an EMBL/GenBank/DDBJ whole genome shotgun (WGS) entry which is preliminary data.</text>
</comment>
<name>A0ABV0AW36_9ACTN</name>
<dbReference type="Gene3D" id="1.25.40.10">
    <property type="entry name" value="Tetratricopeptide repeat domain"/>
    <property type="match status" value="2"/>
</dbReference>
<reference evidence="2 3" key="1">
    <citation type="submission" date="2024-05" db="EMBL/GenBank/DDBJ databases">
        <title>Microbispora sp.ZYX-F-249.</title>
        <authorList>
            <person name="Xie H."/>
        </authorList>
    </citation>
    <scope>NUCLEOTIDE SEQUENCE [LARGE SCALE GENOMIC DNA]</scope>
    <source>
        <strain evidence="2 3">ZYX-F-249</strain>
    </source>
</reference>
<accession>A0ABV0AW36</accession>
<proteinExistence type="predicted"/>
<evidence type="ECO:0000313" key="2">
    <source>
        <dbReference type="EMBL" id="MEN3539482.1"/>
    </source>
</evidence>